<organism evidence="1 2">
    <name type="scientific">Melastoma candidum</name>
    <dbReference type="NCBI Taxonomy" id="119954"/>
    <lineage>
        <taxon>Eukaryota</taxon>
        <taxon>Viridiplantae</taxon>
        <taxon>Streptophyta</taxon>
        <taxon>Embryophyta</taxon>
        <taxon>Tracheophyta</taxon>
        <taxon>Spermatophyta</taxon>
        <taxon>Magnoliopsida</taxon>
        <taxon>eudicotyledons</taxon>
        <taxon>Gunneridae</taxon>
        <taxon>Pentapetalae</taxon>
        <taxon>rosids</taxon>
        <taxon>malvids</taxon>
        <taxon>Myrtales</taxon>
        <taxon>Melastomataceae</taxon>
        <taxon>Melastomatoideae</taxon>
        <taxon>Melastomateae</taxon>
        <taxon>Melastoma</taxon>
    </lineage>
</organism>
<evidence type="ECO:0000313" key="2">
    <source>
        <dbReference type="Proteomes" id="UP001057402"/>
    </source>
</evidence>
<comment type="caution">
    <text evidence="1">The sequence shown here is derived from an EMBL/GenBank/DDBJ whole genome shotgun (WGS) entry which is preliminary data.</text>
</comment>
<proteinExistence type="predicted"/>
<gene>
    <name evidence="1" type="ORF">MLD38_005790</name>
</gene>
<evidence type="ECO:0000313" key="1">
    <source>
        <dbReference type="EMBL" id="KAI4379507.1"/>
    </source>
</evidence>
<accession>A0ACB9RU91</accession>
<reference evidence="2" key="1">
    <citation type="journal article" date="2023" name="Front. Plant Sci.">
        <title>Chromosomal-level genome assembly of Melastoma candidum provides insights into trichome evolution.</title>
        <authorList>
            <person name="Zhong Y."/>
            <person name="Wu W."/>
            <person name="Sun C."/>
            <person name="Zou P."/>
            <person name="Liu Y."/>
            <person name="Dai S."/>
            <person name="Zhou R."/>
        </authorList>
    </citation>
    <scope>NUCLEOTIDE SEQUENCE [LARGE SCALE GENOMIC DNA]</scope>
</reference>
<name>A0ACB9RU91_9MYRT</name>
<keyword evidence="2" id="KW-1185">Reference proteome</keyword>
<sequence length="412" mass="46360">MAGTDQALPRQEESSNTTCSPEVLKVLEALKRASHELRAHPDLRPGCDSNPSPEIMALLELQTESDAILSGDPYLCNLSNHLNTLKSLVLAQRSSKGFDLRSFLCSRVSAHSISQVAELIGLEIQAWIDREIVEEIVFRLEARPGNDEEVIRLLGRIEKRVSQGFNRDLQDLVLKCKLLGRLERALCDPVWSTRMREHTAFTIAALMKFNKDVFVGQVMLRRTILALMVIASVASLKVLTLLIRSIKSAIVDEIKSSGKIPETISFLDNEDLQFRVAAMDCILEIGYFGRKEAIEAMLEAGLIEKLMELQWSGHGGTLIDSSWYNDDGDEDENGERRRKRSTRSNRERKLLETHPFTSCVSRFAVQLEVGEGLRQRERRAFKRQILERVREASATDSEAATIVAEVLWGSSP</sequence>
<dbReference type="EMBL" id="CM042882">
    <property type="protein sequence ID" value="KAI4379507.1"/>
    <property type="molecule type" value="Genomic_DNA"/>
</dbReference>
<dbReference type="Proteomes" id="UP001057402">
    <property type="component" value="Chromosome 3"/>
</dbReference>
<protein>
    <submittedName>
        <fullName evidence="1">Uncharacterized protein</fullName>
    </submittedName>
</protein>